<gene>
    <name evidence="1" type="ORF">SAMN05661053_0407</name>
</gene>
<protein>
    <recommendedName>
        <fullName evidence="3">Lipoprotein</fullName>
    </recommendedName>
</protein>
<dbReference type="AlphaFoldDB" id="A0A380RUF0"/>
<dbReference type="PANTHER" id="PTHR31252">
    <property type="entry name" value="DUF4419 DOMAIN-CONTAINING PROTEIN"/>
    <property type="match status" value="1"/>
</dbReference>
<accession>A0A380RUF0</accession>
<evidence type="ECO:0000313" key="2">
    <source>
        <dbReference type="Proteomes" id="UP000255423"/>
    </source>
</evidence>
<name>A0A380RUF0_FIBSU</name>
<dbReference type="InterPro" id="IPR025533">
    <property type="entry name" value="DUF4419"/>
</dbReference>
<reference evidence="1 2" key="1">
    <citation type="submission" date="2017-08" db="EMBL/GenBank/DDBJ databases">
        <authorList>
            <person name="de Groot N.N."/>
        </authorList>
    </citation>
    <scope>NUCLEOTIDE SEQUENCE [LARGE SCALE GENOMIC DNA]</scope>
    <source>
        <strain evidence="1 2">HM2</strain>
    </source>
</reference>
<proteinExistence type="predicted"/>
<evidence type="ECO:0000313" key="1">
    <source>
        <dbReference type="EMBL" id="SUQ19180.1"/>
    </source>
</evidence>
<dbReference type="PANTHER" id="PTHR31252:SF11">
    <property type="entry name" value="DUF4419 DOMAIN-CONTAINING PROTEIN"/>
    <property type="match status" value="1"/>
</dbReference>
<evidence type="ECO:0008006" key="3">
    <source>
        <dbReference type="Google" id="ProtNLM"/>
    </source>
</evidence>
<organism evidence="1 2">
    <name type="scientific">Fibrobacter succinogenes</name>
    <name type="common">Bacteroides succinogenes</name>
    <dbReference type="NCBI Taxonomy" id="833"/>
    <lineage>
        <taxon>Bacteria</taxon>
        <taxon>Pseudomonadati</taxon>
        <taxon>Fibrobacterota</taxon>
        <taxon>Fibrobacteria</taxon>
        <taxon>Fibrobacterales</taxon>
        <taxon>Fibrobacteraceae</taxon>
        <taxon>Fibrobacter</taxon>
    </lineage>
</organism>
<dbReference type="EMBL" id="UHJL01000001">
    <property type="protein sequence ID" value="SUQ19180.1"/>
    <property type="molecule type" value="Genomic_DNA"/>
</dbReference>
<dbReference type="Proteomes" id="UP000255423">
    <property type="component" value="Unassembled WGS sequence"/>
</dbReference>
<dbReference type="Pfam" id="PF14388">
    <property type="entry name" value="DUF4419"/>
    <property type="match status" value="1"/>
</dbReference>
<dbReference type="PROSITE" id="PS51257">
    <property type="entry name" value="PROKAR_LIPOPROTEIN"/>
    <property type="match status" value="1"/>
</dbReference>
<sequence length="765" mass="87718">MKIFVSKYLFLVLATCVLLSCEQKRDNVPENSSRLVKENASFVRDTSAYVMVVDTAVHDSAINGDLIPVNQGGFTEYFKGYSQEGTNAKKMFYAYSDSTSPFIRESSSMEMAFINVVARAYADHNSIEINPDDIWLTILDGIRLHVKSNRDSLKERFVSPGTDTAIAIVNNSLSWDTTYEKWHGVIADLFDSLQMKMPVETGEPLNIKFSTTNPIDYNVSRSMVMAVASEYYTYTLIESCGIPKIKVNGTKLDWSLLKDSFNKLASRLDLEWWAKELNPVLDEFINIFDGKINLSHWKNIYKYVESDDCGTDPVNGWITKFYPYIGRDNLERRTDWNEGVDYYDVPMGLTDVDVNWIYYGKKIPLKIYTGFVGIQVDTTRNMLKASRGYALMSYCGWCDMKSIAKNIKYIPGKPLRLHESLAISDSIDVYNAQGLAYTTNNPKEIENFAVASSFKKETDESYDTYEIRGKIADSEPICVINLYKSGKIIEHLSLYKQLNKKYVVLLQNIGVLNDSLSLETFLKERHVSLGDEFNEFTNDKSIPKLDVEVFVDSFEHKDGNVIGGEFYYKFKRPDFDGAFVWLLKKAFYKHYKKDFNLSVDAKLVYGENGQVVNVIMNTKHPKYKAFLEDVKDALYYVWDSPKIDNDGVGDFIIKSMKLHLSFSRKYRMACKQNGQPAKDSVEFVGYSNAQKNLCSEIIFTKDLATGGVNHYECNEFNKGFRRLKNKIIPVFTNYSFDRSYAVNFRNFPLSQVIKLKIPPCFVEEK</sequence>